<keyword evidence="3" id="KW-0012">Acyltransferase</keyword>
<sequence length="339" mass="36248">MIIADRCRDAADASTAELSALAPCGRARRGDFDLTLPLTHGGTATVRLRYEIVGPENAPVLLAAGGISAGRHVIASSGFPEAGWWQSQAGSFRLPDFRLLSIDWIGADGLVDRPIDPADQAEAIARLLDYRGIDSIAGFIGASYGAMVGMHFAARYPERCCALLAISAAASAHPFASACRALQRQALTLGEAHGDPKSGVALARALAILTYRTRQEFAERFAEAPSVQGDRLRVPAEDYLDFQGARHCERMCAVAYRRLSESIDLHRIDPAGIGVPLTLVAVDQDGLVPGEDIRSLADQVAGSSFHLIHSRYGHDAFLKEDAEVGAIIATFLNSLELSK</sequence>
<keyword evidence="1 3" id="KW-0808">Transferase</keyword>
<evidence type="ECO:0000313" key="4">
    <source>
        <dbReference type="Proteomes" id="UP001203410"/>
    </source>
</evidence>
<dbReference type="GO" id="GO:0008899">
    <property type="term" value="F:homoserine O-succinyltransferase activity"/>
    <property type="evidence" value="ECO:0007669"/>
    <property type="project" value="UniProtKB-EC"/>
</dbReference>
<proteinExistence type="predicted"/>
<dbReference type="Proteomes" id="UP001203410">
    <property type="component" value="Unassembled WGS sequence"/>
</dbReference>
<evidence type="ECO:0000313" key="3">
    <source>
        <dbReference type="EMBL" id="MCL6698151.1"/>
    </source>
</evidence>
<feature type="domain" description="AB hydrolase-1" evidence="2">
    <location>
        <begin position="77"/>
        <end position="320"/>
    </location>
</feature>
<evidence type="ECO:0000259" key="2">
    <source>
        <dbReference type="Pfam" id="PF00561"/>
    </source>
</evidence>
<organism evidence="3 4">
    <name type="scientific">Sphingomonas caseinilyticus</name>
    <dbReference type="NCBI Taxonomy" id="2908205"/>
    <lineage>
        <taxon>Bacteria</taxon>
        <taxon>Pseudomonadati</taxon>
        <taxon>Pseudomonadota</taxon>
        <taxon>Alphaproteobacteria</taxon>
        <taxon>Sphingomonadales</taxon>
        <taxon>Sphingomonadaceae</taxon>
        <taxon>Sphingomonas</taxon>
    </lineage>
</organism>
<reference evidence="3 4" key="1">
    <citation type="submission" date="2022-05" db="EMBL/GenBank/DDBJ databases">
        <authorList>
            <person name="Jo J.-H."/>
            <person name="Im W.-T."/>
        </authorList>
    </citation>
    <scope>NUCLEOTIDE SEQUENCE [LARGE SCALE GENOMIC DNA]</scope>
    <source>
        <strain evidence="3 4">NSE70-1</strain>
    </source>
</reference>
<dbReference type="InterPro" id="IPR008220">
    <property type="entry name" value="HAT_MetX-like"/>
</dbReference>
<gene>
    <name evidence="3" type="ORF">LZ496_05055</name>
</gene>
<evidence type="ECO:0000256" key="1">
    <source>
        <dbReference type="ARBA" id="ARBA00022679"/>
    </source>
</evidence>
<accession>A0ABT0RT95</accession>
<dbReference type="PANTHER" id="PTHR32268">
    <property type="entry name" value="HOMOSERINE O-ACETYLTRANSFERASE"/>
    <property type="match status" value="1"/>
</dbReference>
<dbReference type="NCBIfam" id="NF006449">
    <property type="entry name" value="PRK08775.1"/>
    <property type="match status" value="1"/>
</dbReference>
<name>A0ABT0RT95_9SPHN</name>
<dbReference type="InterPro" id="IPR029058">
    <property type="entry name" value="AB_hydrolase_fold"/>
</dbReference>
<dbReference type="RefSeq" id="WP_249903490.1">
    <property type="nucleotide sequence ID" value="NZ_JAMGBA010000001.1"/>
</dbReference>
<dbReference type="Pfam" id="PF00561">
    <property type="entry name" value="Abhydrolase_1"/>
    <property type="match status" value="1"/>
</dbReference>
<dbReference type="InterPro" id="IPR000073">
    <property type="entry name" value="AB_hydrolase_1"/>
</dbReference>
<dbReference type="PANTHER" id="PTHR32268:SF11">
    <property type="entry name" value="HOMOSERINE O-ACETYLTRANSFERASE"/>
    <property type="match status" value="1"/>
</dbReference>
<keyword evidence="4" id="KW-1185">Reference proteome</keyword>
<dbReference type="EC" id="2.3.1.46" evidence="3"/>
<dbReference type="Gene3D" id="3.40.50.1820">
    <property type="entry name" value="alpha/beta hydrolase"/>
    <property type="match status" value="1"/>
</dbReference>
<comment type="caution">
    <text evidence="3">The sequence shown here is derived from an EMBL/GenBank/DDBJ whole genome shotgun (WGS) entry which is preliminary data.</text>
</comment>
<protein>
    <submittedName>
        <fullName evidence="3">Homoserine O-succinyltransferase</fullName>
        <ecNumber evidence="3">2.3.1.46</ecNumber>
    </submittedName>
</protein>
<dbReference type="SUPFAM" id="SSF53474">
    <property type="entry name" value="alpha/beta-Hydrolases"/>
    <property type="match status" value="1"/>
</dbReference>
<dbReference type="EMBL" id="JAMGBA010000001">
    <property type="protein sequence ID" value="MCL6698151.1"/>
    <property type="molecule type" value="Genomic_DNA"/>
</dbReference>